<comment type="caution">
    <text evidence="1">The sequence shown here is derived from an EMBL/GenBank/DDBJ whole genome shotgun (WGS) entry which is preliminary data.</text>
</comment>
<dbReference type="EMBL" id="JYDP01001750">
    <property type="protein sequence ID" value="KRY97845.1"/>
    <property type="molecule type" value="Genomic_DNA"/>
</dbReference>
<dbReference type="EMBL" id="JYDP01001749">
    <property type="protein sequence ID" value="KRY97846.1"/>
    <property type="molecule type" value="Genomic_DNA"/>
</dbReference>
<evidence type="ECO:0000313" key="1">
    <source>
        <dbReference type="EMBL" id="KRY97845.1"/>
    </source>
</evidence>
<keyword evidence="4" id="KW-1185">Reference proteome</keyword>
<name>A0A0V1GHZ1_9BILA</name>
<reference evidence="1 4" key="1">
    <citation type="submission" date="2015-01" db="EMBL/GenBank/DDBJ databases">
        <title>Evolution of Trichinella species and genotypes.</title>
        <authorList>
            <person name="Korhonen P.K."/>
            <person name="Edoardo P."/>
            <person name="Giuseppe L.R."/>
            <person name="Gasser R.B."/>
        </authorList>
    </citation>
    <scope>NUCLEOTIDE SEQUENCE [LARGE SCALE GENOMIC DNA]</scope>
    <source>
        <strain evidence="1">ISS1029</strain>
    </source>
</reference>
<evidence type="ECO:0000313" key="4">
    <source>
        <dbReference type="Proteomes" id="UP000055024"/>
    </source>
</evidence>
<evidence type="ECO:0000313" key="3">
    <source>
        <dbReference type="EMBL" id="KRY97850.1"/>
    </source>
</evidence>
<accession>A0A0V1GHZ1</accession>
<evidence type="ECO:0000313" key="2">
    <source>
        <dbReference type="EMBL" id="KRY97846.1"/>
    </source>
</evidence>
<dbReference type="Proteomes" id="UP000055024">
    <property type="component" value="Unassembled WGS sequence"/>
</dbReference>
<sequence length="31" mass="3550">MSMKCSYKPYYLSFNNISTNTQSCNVLPDSL</sequence>
<dbReference type="EMBL" id="JYDP01001747">
    <property type="protein sequence ID" value="KRY97850.1"/>
    <property type="molecule type" value="Genomic_DNA"/>
</dbReference>
<proteinExistence type="predicted"/>
<gene>
    <name evidence="3" type="ORF">T11_3029</name>
    <name evidence="1" type="ORF">T11_5222</name>
    <name evidence="2" type="ORF">T11_974</name>
</gene>
<organism evidence="1 4">
    <name type="scientific">Trichinella zimbabwensis</name>
    <dbReference type="NCBI Taxonomy" id="268475"/>
    <lineage>
        <taxon>Eukaryota</taxon>
        <taxon>Metazoa</taxon>
        <taxon>Ecdysozoa</taxon>
        <taxon>Nematoda</taxon>
        <taxon>Enoplea</taxon>
        <taxon>Dorylaimia</taxon>
        <taxon>Trichinellida</taxon>
        <taxon>Trichinellidae</taxon>
        <taxon>Trichinella</taxon>
    </lineage>
</organism>
<protein>
    <submittedName>
        <fullName evidence="1">Uncharacterized protein</fullName>
    </submittedName>
</protein>
<dbReference type="AlphaFoldDB" id="A0A0V1GHZ1"/>